<keyword evidence="2" id="KW-1185">Reference proteome</keyword>
<sequence>MSRERTLETGSRVRNIEGTSECSARDYESWKEYYKGGKRGHKSRPWPKQCRIHGCIKRATVGAHVEREDESLHAYNVIGNPLKHSITTILVSFRICWDHTKYSSTSSLIFVRMSHLILSNTDDIENIQHKHTPKPVGFSSWKEYWCDQSDEDWPETCRFRDCRNNADGSAHVIVNDDEDCEYIIPMCNIHNGAGFSETFSVNSGTFAVYIDKEEIVTDLVANLTDNLGELSLKSGMRVQNISGTHACLPRGYGSWKKYYKDDDEREWPDTCRIGCCEKPAKGGAHVHIEGKRNCTCVYIVPMCEQHNTAQNKDWLPVKKGTIAVRVDQGDTRGPAGTCYSTKCR</sequence>
<comment type="caution">
    <text evidence="1">The sequence shown here is derived from an EMBL/GenBank/DDBJ whole genome shotgun (WGS) entry which is preliminary data.</text>
</comment>
<dbReference type="AlphaFoldDB" id="A0A6S7GZQ6"/>
<accession>A0A6S7GZQ6</accession>
<proteinExistence type="predicted"/>
<organism evidence="1 2">
    <name type="scientific">Paramuricea clavata</name>
    <name type="common">Red gorgonian</name>
    <name type="synonym">Violescent sea-whip</name>
    <dbReference type="NCBI Taxonomy" id="317549"/>
    <lineage>
        <taxon>Eukaryota</taxon>
        <taxon>Metazoa</taxon>
        <taxon>Cnidaria</taxon>
        <taxon>Anthozoa</taxon>
        <taxon>Octocorallia</taxon>
        <taxon>Malacalcyonacea</taxon>
        <taxon>Plexauridae</taxon>
        <taxon>Paramuricea</taxon>
    </lineage>
</organism>
<reference evidence="1" key="1">
    <citation type="submission" date="2020-04" db="EMBL/GenBank/DDBJ databases">
        <authorList>
            <person name="Alioto T."/>
            <person name="Alioto T."/>
            <person name="Gomez Garrido J."/>
        </authorList>
    </citation>
    <scope>NUCLEOTIDE SEQUENCE</scope>
    <source>
        <strain evidence="1">A484AB</strain>
    </source>
</reference>
<name>A0A6S7GZQ6_PARCT</name>
<protein>
    <submittedName>
        <fullName evidence="1">Uncharacterized protein</fullName>
    </submittedName>
</protein>
<evidence type="ECO:0000313" key="1">
    <source>
        <dbReference type="EMBL" id="CAB3989910.1"/>
    </source>
</evidence>
<dbReference type="OrthoDB" id="6009555at2759"/>
<dbReference type="Proteomes" id="UP001152795">
    <property type="component" value="Unassembled WGS sequence"/>
</dbReference>
<gene>
    <name evidence="1" type="ORF">PACLA_8A063966</name>
</gene>
<evidence type="ECO:0000313" key="2">
    <source>
        <dbReference type="Proteomes" id="UP001152795"/>
    </source>
</evidence>
<dbReference type="EMBL" id="CACRXK020001567">
    <property type="protein sequence ID" value="CAB3989910.1"/>
    <property type="molecule type" value="Genomic_DNA"/>
</dbReference>